<comment type="caution">
    <text evidence="4">The sequence shown here is derived from an EMBL/GenBank/DDBJ whole genome shotgun (WGS) entry which is preliminary data.</text>
</comment>
<evidence type="ECO:0000256" key="1">
    <source>
        <dbReference type="ARBA" id="ARBA00008324"/>
    </source>
</evidence>
<dbReference type="EMBL" id="JAAHCF010000003">
    <property type="protein sequence ID" value="KAK8150895.1"/>
    <property type="molecule type" value="Genomic_DNA"/>
</dbReference>
<dbReference type="PANTHER" id="PTHR21660">
    <property type="entry name" value="THIOESTERASE SUPERFAMILY MEMBER-RELATED"/>
    <property type="match status" value="1"/>
</dbReference>
<dbReference type="SUPFAM" id="SSF54637">
    <property type="entry name" value="Thioesterase/thiol ester dehydrase-isomerase"/>
    <property type="match status" value="1"/>
</dbReference>
<feature type="region of interest" description="Disordered" evidence="2">
    <location>
        <begin position="83"/>
        <end position="105"/>
    </location>
</feature>
<sequence length="264" mass="28073">MSDSLTKIYSRRVARLQPDLARVSACVVAPLLRPRDPSLITGASRKFPISPRHHHLAFHESTSHTIDIQKKKKTSPISIEHTKPPFMPPLEAQPPAPAGAGSDVSDPVRTAHVSAVLAALKRRSPIYGTILPTLTLRRVSQGRVVCRLLLDAMHVNSRGGLHGAVSATIVDMTTGMAIAAWDLRDTTGASADMHLSFLGTAAVGDELEVTATAEKIGGSLAFVTVRIDKVGVADGERAPVTLAQHTKFVRASTKNPSTGVNTPV</sequence>
<dbReference type="PANTHER" id="PTHR21660:SF11">
    <property type="entry name" value="FAMILY PROTEIN, PUTATIVE (AFU_ORTHOLOGUE AFUA_4G04355)-RELATED"/>
    <property type="match status" value="1"/>
</dbReference>
<name>A0AAW0S9L4_9HYPO</name>
<dbReference type="Proteomes" id="UP001397290">
    <property type="component" value="Unassembled WGS sequence"/>
</dbReference>
<dbReference type="Pfam" id="PF03061">
    <property type="entry name" value="4HBT"/>
    <property type="match status" value="1"/>
</dbReference>
<dbReference type="InterPro" id="IPR039298">
    <property type="entry name" value="ACOT13"/>
</dbReference>
<comment type="similarity">
    <text evidence="1">Belongs to the thioesterase PaaI family.</text>
</comment>
<evidence type="ECO:0000313" key="4">
    <source>
        <dbReference type="EMBL" id="KAK8150895.1"/>
    </source>
</evidence>
<keyword evidence="5" id="KW-1185">Reference proteome</keyword>
<proteinExistence type="inferred from homology"/>
<evidence type="ECO:0000259" key="3">
    <source>
        <dbReference type="Pfam" id="PF03061"/>
    </source>
</evidence>
<dbReference type="AlphaFoldDB" id="A0AAW0S9L4"/>
<reference evidence="4 5" key="1">
    <citation type="submission" date="2020-02" db="EMBL/GenBank/DDBJ databases">
        <title>Comparative genomics of the hypocrealean fungal genus Beauvera.</title>
        <authorList>
            <person name="Showalter D.N."/>
            <person name="Bushley K.E."/>
            <person name="Rehner S.A."/>
        </authorList>
    </citation>
    <scope>NUCLEOTIDE SEQUENCE [LARGE SCALE GENOMIC DNA]</scope>
    <source>
        <strain evidence="4 5">ARSEF4384</strain>
    </source>
</reference>
<evidence type="ECO:0000256" key="2">
    <source>
        <dbReference type="SAM" id="MobiDB-lite"/>
    </source>
</evidence>
<feature type="domain" description="Thioesterase" evidence="3">
    <location>
        <begin position="159"/>
        <end position="228"/>
    </location>
</feature>
<accession>A0AAW0S9L4</accession>
<evidence type="ECO:0000313" key="5">
    <source>
        <dbReference type="Proteomes" id="UP001397290"/>
    </source>
</evidence>
<gene>
    <name evidence="4" type="ORF">G3M48_004572</name>
</gene>
<feature type="compositionally biased region" description="Pro residues" evidence="2">
    <location>
        <begin position="85"/>
        <end position="97"/>
    </location>
</feature>
<dbReference type="InterPro" id="IPR006683">
    <property type="entry name" value="Thioestr_dom"/>
</dbReference>
<dbReference type="InterPro" id="IPR029069">
    <property type="entry name" value="HotDog_dom_sf"/>
</dbReference>
<organism evidence="4 5">
    <name type="scientific">Beauveria asiatica</name>
    <dbReference type="NCBI Taxonomy" id="1069075"/>
    <lineage>
        <taxon>Eukaryota</taxon>
        <taxon>Fungi</taxon>
        <taxon>Dikarya</taxon>
        <taxon>Ascomycota</taxon>
        <taxon>Pezizomycotina</taxon>
        <taxon>Sordariomycetes</taxon>
        <taxon>Hypocreomycetidae</taxon>
        <taxon>Hypocreales</taxon>
        <taxon>Cordycipitaceae</taxon>
        <taxon>Beauveria</taxon>
    </lineage>
</organism>
<dbReference type="GO" id="GO:0047617">
    <property type="term" value="F:fatty acyl-CoA hydrolase activity"/>
    <property type="evidence" value="ECO:0007669"/>
    <property type="project" value="InterPro"/>
</dbReference>
<protein>
    <recommendedName>
        <fullName evidence="3">Thioesterase domain-containing protein</fullName>
    </recommendedName>
</protein>
<dbReference type="Gene3D" id="3.10.129.10">
    <property type="entry name" value="Hotdog Thioesterase"/>
    <property type="match status" value="1"/>
</dbReference>
<dbReference type="CDD" id="cd03443">
    <property type="entry name" value="PaaI_thioesterase"/>
    <property type="match status" value="1"/>
</dbReference>